<evidence type="ECO:0000313" key="7">
    <source>
        <dbReference type="EMBL" id="RUS24527.1"/>
    </source>
</evidence>
<comment type="cofactor">
    <cofactor evidence="5">
        <name>Fe(2+)</name>
        <dbReference type="ChEBI" id="CHEBI:29033"/>
    </cofactor>
    <text evidence="5">Binds 1 Fe(2+) ion per subunit.</text>
</comment>
<dbReference type="GO" id="GO:0016121">
    <property type="term" value="P:carotene catabolic process"/>
    <property type="evidence" value="ECO:0007669"/>
    <property type="project" value="TreeGrafter"/>
</dbReference>
<name>A0A433Q426_9FUNG</name>
<feature type="binding site" evidence="5">
    <location>
        <position position="689"/>
    </location>
    <ligand>
        <name>Fe cation</name>
        <dbReference type="ChEBI" id="CHEBI:24875"/>
        <note>catalytic</note>
    </ligand>
</feature>
<gene>
    <name evidence="7" type="ORF">BC938DRAFT_473444</name>
</gene>
<dbReference type="GO" id="GO:0010436">
    <property type="term" value="F:carotenoid dioxygenase activity"/>
    <property type="evidence" value="ECO:0007669"/>
    <property type="project" value="TreeGrafter"/>
</dbReference>
<dbReference type="GO" id="GO:0046872">
    <property type="term" value="F:metal ion binding"/>
    <property type="evidence" value="ECO:0007669"/>
    <property type="project" value="UniProtKB-KW"/>
</dbReference>
<dbReference type="Proteomes" id="UP000274822">
    <property type="component" value="Unassembled WGS sequence"/>
</dbReference>
<dbReference type="Pfam" id="PF03055">
    <property type="entry name" value="RPE65"/>
    <property type="match status" value="2"/>
</dbReference>
<dbReference type="InterPro" id="IPR004294">
    <property type="entry name" value="Carotenoid_Oase"/>
</dbReference>
<keyword evidence="4 5" id="KW-0408">Iron</keyword>
<evidence type="ECO:0000313" key="8">
    <source>
        <dbReference type="Proteomes" id="UP000274822"/>
    </source>
</evidence>
<dbReference type="PANTHER" id="PTHR10543:SF24">
    <property type="entry name" value="CAROTENOID ISOMEROOXYGENASE"/>
    <property type="match status" value="1"/>
</dbReference>
<evidence type="ECO:0000256" key="5">
    <source>
        <dbReference type="PIRSR" id="PIRSR604294-1"/>
    </source>
</evidence>
<keyword evidence="8" id="KW-1185">Reference proteome</keyword>
<feature type="region of interest" description="Disordered" evidence="6">
    <location>
        <begin position="495"/>
        <end position="521"/>
    </location>
</feature>
<evidence type="ECO:0000256" key="4">
    <source>
        <dbReference type="ARBA" id="ARBA00023004"/>
    </source>
</evidence>
<feature type="region of interest" description="Disordered" evidence="6">
    <location>
        <begin position="1"/>
        <end position="40"/>
    </location>
</feature>
<organism evidence="7 8">
    <name type="scientific">Jimgerdemannia flammicorona</name>
    <dbReference type="NCBI Taxonomy" id="994334"/>
    <lineage>
        <taxon>Eukaryota</taxon>
        <taxon>Fungi</taxon>
        <taxon>Fungi incertae sedis</taxon>
        <taxon>Mucoromycota</taxon>
        <taxon>Mucoromycotina</taxon>
        <taxon>Endogonomycetes</taxon>
        <taxon>Endogonales</taxon>
        <taxon>Endogonaceae</taxon>
        <taxon>Jimgerdemannia</taxon>
    </lineage>
</organism>
<dbReference type="AlphaFoldDB" id="A0A433Q426"/>
<keyword evidence="2 5" id="KW-0479">Metal-binding</keyword>
<dbReference type="EMBL" id="RBNJ01015729">
    <property type="protein sequence ID" value="RUS24527.1"/>
    <property type="molecule type" value="Genomic_DNA"/>
</dbReference>
<feature type="binding site" evidence="5">
    <location>
        <position position="379"/>
    </location>
    <ligand>
        <name>Fe cation</name>
        <dbReference type="ChEBI" id="CHEBI:24875"/>
        <note>catalytic</note>
    </ligand>
</feature>
<evidence type="ECO:0000256" key="1">
    <source>
        <dbReference type="ARBA" id="ARBA00006787"/>
    </source>
</evidence>
<protein>
    <submittedName>
        <fullName evidence="7">Carotenoid oxygenase</fullName>
    </submittedName>
</protein>
<feature type="binding site" evidence="5">
    <location>
        <position position="311"/>
    </location>
    <ligand>
        <name>Fe cation</name>
        <dbReference type="ChEBI" id="CHEBI:24875"/>
        <note>catalytic</note>
    </ligand>
</feature>
<evidence type="ECO:0000256" key="6">
    <source>
        <dbReference type="SAM" id="MobiDB-lite"/>
    </source>
</evidence>
<evidence type="ECO:0000256" key="2">
    <source>
        <dbReference type="ARBA" id="ARBA00022723"/>
    </source>
</evidence>
<comment type="caution">
    <text evidence="7">The sequence shown here is derived from an EMBL/GenBank/DDBJ whole genome shotgun (WGS) entry which is preliminary data.</text>
</comment>
<dbReference type="PANTHER" id="PTHR10543">
    <property type="entry name" value="BETA-CAROTENE DIOXYGENASE"/>
    <property type="match status" value="1"/>
</dbReference>
<feature type="region of interest" description="Disordered" evidence="6">
    <location>
        <begin position="417"/>
        <end position="473"/>
    </location>
</feature>
<evidence type="ECO:0000256" key="3">
    <source>
        <dbReference type="ARBA" id="ARBA00023002"/>
    </source>
</evidence>
<proteinExistence type="inferred from homology"/>
<feature type="compositionally biased region" description="Polar residues" evidence="6">
    <location>
        <begin position="1"/>
        <end position="15"/>
    </location>
</feature>
<accession>A0A433Q426</accession>
<keyword evidence="3" id="KW-0560">Oxidoreductase</keyword>
<sequence>MAPSVEIQSKYQIQNTHEKSQDAPVQQSVGKPTGHENTPEILDPVKINVAGSLPSWLGGVLYRTATWHTNIHSLICTHSIRVRFPGPGKFNIPLGDNSMYHIQHPFDGLSLVHRFEFDGSSNTVTYNSRYTAKGVEKRIIERDNTLLFFGPDPCKTVFDKISSVFHHITGMGKIRDRQDNDPSSEIINVAVTPNYPIPRGERFEGLGSQGLVVKTDANMVQVLDEVTLEPKKIFTYTDFEPDIIGQLSAAHHQEDPATGETVNFVMEMGAMVQFHVFSVSPSGVTTKFEPIYQNLVDPDEKRSALKPAYVHSFSMTEKYIVVPNYPYWFSYGGLSTLWHGSIYESFFWDGTKPTLFHVLDRETKKHVATFQADAYFAFHTVGAWDEEDIDGDDVIVFDVCAYESADIIGASFGYGKKTGDGEAASTENGRKSRRGSAAGLENGRASRRGSAAGLENGRTSRRGSTVGMENGRWSRRGSAAGIKLAKMDEEKLSFLVAPPPTPRHPTFQDNMDDDEERPPVRPSEVRRYRLEGVNKVAYAQADESGAYTKYKRPHADYTVVAEDVELPRMDPRRTCKPYRYVYGVCDSEYGDSYANASSAGLITGLIKADTEAGPSASLKWDKPGCSCSEPIFIPDPESDVEDHGVILSIVNVKGEGTRKDSCFMLVLDAKDMSEIAKADIGEYNAATFHGSFRDAAGRNVAIN</sequence>
<comment type="similarity">
    <text evidence="1">Belongs to the carotenoid oxygenase family.</text>
</comment>
<reference evidence="7 8" key="1">
    <citation type="journal article" date="2018" name="New Phytol.">
        <title>Phylogenomics of Endogonaceae and evolution of mycorrhizas within Mucoromycota.</title>
        <authorList>
            <person name="Chang Y."/>
            <person name="Desiro A."/>
            <person name="Na H."/>
            <person name="Sandor L."/>
            <person name="Lipzen A."/>
            <person name="Clum A."/>
            <person name="Barry K."/>
            <person name="Grigoriev I.V."/>
            <person name="Martin F.M."/>
            <person name="Stajich J.E."/>
            <person name="Smith M.E."/>
            <person name="Bonito G."/>
            <person name="Spatafora J.W."/>
        </authorList>
    </citation>
    <scope>NUCLEOTIDE SEQUENCE [LARGE SCALE GENOMIC DNA]</scope>
    <source>
        <strain evidence="7 8">AD002</strain>
    </source>
</reference>
<feature type="binding site" evidence="5">
    <location>
        <position position="251"/>
    </location>
    <ligand>
        <name>Fe cation</name>
        <dbReference type="ChEBI" id="CHEBI:24875"/>
        <note>catalytic</note>
    </ligand>
</feature>